<keyword evidence="1" id="KW-0614">Plasmid</keyword>
<evidence type="ECO:0000313" key="1">
    <source>
        <dbReference type="EMBL" id="KDO02224.1"/>
    </source>
</evidence>
<accession>A0A8E1BZ78</accession>
<dbReference type="Pfam" id="PF05309">
    <property type="entry name" value="TraE"/>
    <property type="match status" value="1"/>
</dbReference>
<comment type="caution">
    <text evidence="1">The sequence shown here is derived from an EMBL/GenBank/DDBJ whole genome shotgun (WGS) entry which is preliminary data.</text>
</comment>
<dbReference type="AlphaFoldDB" id="A0A8E1BZ78"/>
<proteinExistence type="predicted"/>
<dbReference type="EMBL" id="JFKF01000199">
    <property type="protein sequence ID" value="KDO02224.1"/>
    <property type="molecule type" value="Genomic_DNA"/>
</dbReference>
<keyword evidence="2" id="KW-1185">Reference proteome</keyword>
<dbReference type="Proteomes" id="UP000027161">
    <property type="component" value="Unassembled WGS sequence"/>
</dbReference>
<sequence>MLVPALEPDRKMSISSQGYHQTYLSEWAIFVMRNLFTTSPMEVERQVADLRVVSSAMTELEQFFKEHIKYVQGSQISSVFFPKKIEIVDQGIRVTGTFRYWFGEDQKDVALEKSYLLQYKLGRRNLLLLTNVSEEKEPQSR</sequence>
<organism evidence="1 2">
    <name type="scientific">Rickettsia tamurae subsp. buchneri</name>
    <dbReference type="NCBI Taxonomy" id="1462938"/>
    <lineage>
        <taxon>Bacteria</taxon>
        <taxon>Pseudomonadati</taxon>
        <taxon>Pseudomonadota</taxon>
        <taxon>Alphaproteobacteria</taxon>
        <taxon>Rickettsiales</taxon>
        <taxon>Rickettsiaceae</taxon>
        <taxon>Rickettsieae</taxon>
        <taxon>Rickettsia</taxon>
        <taxon>spotted fever group</taxon>
    </lineage>
</organism>
<protein>
    <recommendedName>
        <fullName evidence="3">Conjugative transfer protein TraE</fullName>
    </recommendedName>
</protein>
<reference evidence="1 2" key="1">
    <citation type="submission" date="2014-02" db="EMBL/GenBank/DDBJ databases">
        <title>Draft genome sequence of Rickettsia buchneri sp. nov. ISO7T.</title>
        <authorList>
            <person name="Felsheim R.F."/>
            <person name="Kurtti T.J."/>
            <person name="Munderloh U.G."/>
        </authorList>
    </citation>
    <scope>NUCLEOTIDE SEQUENCE [LARGE SCALE GENOMIC DNA]</scope>
    <source>
        <strain evidence="2">ISO7</strain>
        <plasmid evidence="1">pREISMN_1</plasmid>
    </source>
</reference>
<geneLocation type="plasmid" evidence="1">
    <name>pREISMN_1</name>
</geneLocation>
<gene>
    <name evidence="1" type="ORF">REISMN_08130</name>
</gene>
<dbReference type="InterPro" id="IPR007973">
    <property type="entry name" value="Pilus_assembly_TraE"/>
</dbReference>
<evidence type="ECO:0000313" key="2">
    <source>
        <dbReference type="Proteomes" id="UP000027161"/>
    </source>
</evidence>
<evidence type="ECO:0008006" key="3">
    <source>
        <dbReference type="Google" id="ProtNLM"/>
    </source>
</evidence>
<name>A0A8E1BZ78_9RICK</name>